<gene>
    <name evidence="1" type="ORF">D3876_08135</name>
</gene>
<accession>A0A418WJK9</accession>
<comment type="caution">
    <text evidence="1">The sequence shown here is derived from an EMBL/GenBank/DDBJ whole genome shotgun (WGS) entry which is preliminary data.</text>
</comment>
<dbReference type="OrthoDB" id="7506861at2"/>
<dbReference type="EMBL" id="QYUM01000003">
    <property type="protein sequence ID" value="RJF90241.1"/>
    <property type="molecule type" value="Genomic_DNA"/>
</dbReference>
<dbReference type="RefSeq" id="WP_119761282.1">
    <property type="nucleotide sequence ID" value="NZ_QYUM01000003.1"/>
</dbReference>
<reference evidence="1 2" key="1">
    <citation type="submission" date="2018-09" db="EMBL/GenBank/DDBJ databases">
        <authorList>
            <person name="Zhu H."/>
        </authorList>
    </citation>
    <scope>NUCLEOTIDE SEQUENCE [LARGE SCALE GENOMIC DNA]</scope>
    <source>
        <strain evidence="1 2">K2R01-6</strain>
    </source>
</reference>
<dbReference type="AlphaFoldDB" id="A0A418WJK9"/>
<proteinExistence type="predicted"/>
<organism evidence="1 2">
    <name type="scientific">Sphingomonas cavernae</name>
    <dbReference type="NCBI Taxonomy" id="2320861"/>
    <lineage>
        <taxon>Bacteria</taxon>
        <taxon>Pseudomonadati</taxon>
        <taxon>Pseudomonadota</taxon>
        <taxon>Alphaproteobacteria</taxon>
        <taxon>Sphingomonadales</taxon>
        <taxon>Sphingomonadaceae</taxon>
        <taxon>Sphingomonas</taxon>
    </lineage>
</organism>
<sequence length="100" mass="10856">MTSAATTGPLWTQDQAIAYEAALEAVNDVIAGYSEQIFAEQNRQVPDQRRVALLRMRSSQARDVSDALDVTDDVSVRQVLTEYSAIVRARDAAEALTAAA</sequence>
<evidence type="ECO:0000313" key="2">
    <source>
        <dbReference type="Proteomes" id="UP000286100"/>
    </source>
</evidence>
<name>A0A418WJK9_9SPHN</name>
<evidence type="ECO:0000313" key="1">
    <source>
        <dbReference type="EMBL" id="RJF90241.1"/>
    </source>
</evidence>
<protein>
    <submittedName>
        <fullName evidence="1">Uncharacterized protein</fullName>
    </submittedName>
</protein>
<keyword evidence="2" id="KW-1185">Reference proteome</keyword>
<dbReference type="Proteomes" id="UP000286100">
    <property type="component" value="Unassembled WGS sequence"/>
</dbReference>